<evidence type="ECO:0000313" key="8">
    <source>
        <dbReference type="EMBL" id="MDR7354798.1"/>
    </source>
</evidence>
<evidence type="ECO:0000256" key="5">
    <source>
        <dbReference type="ARBA" id="ARBA00023455"/>
    </source>
</evidence>
<name>A0ABU2B857_9CORY</name>
<comment type="similarity">
    <text evidence="5">Belongs to the ABC transporter superfamily. Siderophore-Fe(3+) uptake transporter (SIUT) (TC 3.A.1.21) family.</text>
</comment>
<feature type="transmembrane region" description="Helical" evidence="6">
    <location>
        <begin position="72"/>
        <end position="92"/>
    </location>
</feature>
<keyword evidence="9" id="KW-1185">Reference proteome</keyword>
<evidence type="ECO:0000256" key="3">
    <source>
        <dbReference type="ARBA" id="ARBA00022840"/>
    </source>
</evidence>
<evidence type="ECO:0000256" key="6">
    <source>
        <dbReference type="SAM" id="Phobius"/>
    </source>
</evidence>
<evidence type="ECO:0000313" key="9">
    <source>
        <dbReference type="Proteomes" id="UP001183619"/>
    </source>
</evidence>
<proteinExistence type="inferred from homology"/>
<dbReference type="Pfam" id="PF00005">
    <property type="entry name" value="ABC_tran"/>
    <property type="match status" value="1"/>
</dbReference>
<feature type="transmembrane region" description="Helical" evidence="6">
    <location>
        <begin position="161"/>
        <end position="188"/>
    </location>
</feature>
<keyword evidence="3 8" id="KW-0067">ATP-binding</keyword>
<reference evidence="8 9" key="1">
    <citation type="submission" date="2023-07" db="EMBL/GenBank/DDBJ databases">
        <title>Sequencing the genomes of 1000 actinobacteria strains.</title>
        <authorList>
            <person name="Klenk H.-P."/>
        </authorList>
    </citation>
    <scope>NUCLEOTIDE SEQUENCE [LARGE SCALE GENOMIC DNA]</scope>
    <source>
        <strain evidence="8 9">DSM 44508</strain>
    </source>
</reference>
<dbReference type="Gene3D" id="3.40.50.300">
    <property type="entry name" value="P-loop containing nucleotide triphosphate hydrolases"/>
    <property type="match status" value="1"/>
</dbReference>
<accession>A0ABU2B857</accession>
<dbReference type="InterPro" id="IPR027417">
    <property type="entry name" value="P-loop_NTPase"/>
</dbReference>
<dbReference type="RefSeq" id="WP_277104145.1">
    <property type="nucleotide sequence ID" value="NZ_JARLVD010000025.1"/>
</dbReference>
<dbReference type="PANTHER" id="PTHR24221:SF654">
    <property type="entry name" value="ATP-BINDING CASSETTE SUB-FAMILY B MEMBER 6"/>
    <property type="match status" value="1"/>
</dbReference>
<evidence type="ECO:0000259" key="7">
    <source>
        <dbReference type="PROSITE" id="PS50893"/>
    </source>
</evidence>
<keyword evidence="4" id="KW-1278">Translocase</keyword>
<dbReference type="SUPFAM" id="SSF52540">
    <property type="entry name" value="P-loop containing nucleoside triphosphate hydrolases"/>
    <property type="match status" value="1"/>
</dbReference>
<dbReference type="CDD" id="cd03228">
    <property type="entry name" value="ABCC_MRP_Like"/>
    <property type="match status" value="1"/>
</dbReference>
<dbReference type="PROSITE" id="PS50893">
    <property type="entry name" value="ABC_TRANSPORTER_2"/>
    <property type="match status" value="1"/>
</dbReference>
<gene>
    <name evidence="8" type="ORF">J2S37_001336</name>
</gene>
<sequence>MPQLFSNKNAASMARSSMRARVLFLVHLAWQAHPVALIGSLVEVASGLVVFAQAWLIYSIVAALVDAATSRAVMLALILAAVTGMTLLLQAAGTTARLRLVDAVTSTINNTVIRELGTVGTIDELNTTARVEFLSMIHQQQGSVGRSVNTWLIGVVNLTNVISLLVAATLIHLSLLIVPLAALPQLYLGLNGQRKSEDALEKSAPHGVELDRLLEPLTHSHGGDELRLSRAGEYYRSIVARTTYRWLERQRLATSRACAQELVGAVIQAGGLGVALYLLLREAQSPDAAAMVSSAIFVLVRLAATGALVHHTLKMLMKSDRAVARLCALLAEPLSQLPKPIPAQAGISVKNLRYRYSLDQPWALDDLTCDIPLGSTVAVVGENGSGKSTFGALLLGLRTPTSGTVSIPPKSSYAFVPQEPARLTATVFHNVGIGAVSGKTVVCTENQIEEALGKVQYTLPAHKGALMDTFLVPQREHTDASCLAPSGGQWKRIGIARALLREHATIQVFDEANAALDPEGATLIAQTIEASPVPENSIRIVITHNLGTARTADQILVLHRSKLVGSGTHEQLMRPGVCPHYVQLYRAQERGYDQ</sequence>
<dbReference type="PANTHER" id="PTHR24221">
    <property type="entry name" value="ATP-BINDING CASSETTE SUB-FAMILY B"/>
    <property type="match status" value="1"/>
</dbReference>
<protein>
    <submittedName>
        <fullName evidence="8">ATP-binding cassette subfamily B protein</fullName>
    </submittedName>
</protein>
<keyword evidence="1" id="KW-1003">Cell membrane</keyword>
<evidence type="ECO:0000256" key="4">
    <source>
        <dbReference type="ARBA" id="ARBA00022967"/>
    </source>
</evidence>
<keyword evidence="6" id="KW-0472">Membrane</keyword>
<dbReference type="InterPro" id="IPR003439">
    <property type="entry name" value="ABC_transporter-like_ATP-bd"/>
</dbReference>
<keyword evidence="1" id="KW-0997">Cell inner membrane</keyword>
<dbReference type="InterPro" id="IPR039421">
    <property type="entry name" value="Type_1_exporter"/>
</dbReference>
<feature type="transmembrane region" description="Helical" evidence="6">
    <location>
        <begin position="44"/>
        <end position="65"/>
    </location>
</feature>
<organism evidence="8 9">
    <name type="scientific">Corynebacterium felinum</name>
    <dbReference type="NCBI Taxonomy" id="131318"/>
    <lineage>
        <taxon>Bacteria</taxon>
        <taxon>Bacillati</taxon>
        <taxon>Actinomycetota</taxon>
        <taxon>Actinomycetes</taxon>
        <taxon>Mycobacteriales</taxon>
        <taxon>Corynebacteriaceae</taxon>
        <taxon>Corynebacterium</taxon>
    </lineage>
</organism>
<evidence type="ECO:0000256" key="2">
    <source>
        <dbReference type="ARBA" id="ARBA00022741"/>
    </source>
</evidence>
<dbReference type="Proteomes" id="UP001183619">
    <property type="component" value="Unassembled WGS sequence"/>
</dbReference>
<dbReference type="GO" id="GO:0005524">
    <property type="term" value="F:ATP binding"/>
    <property type="evidence" value="ECO:0007669"/>
    <property type="project" value="UniProtKB-KW"/>
</dbReference>
<feature type="domain" description="ABC transporter" evidence="7">
    <location>
        <begin position="347"/>
        <end position="585"/>
    </location>
</feature>
<keyword evidence="6" id="KW-1133">Transmembrane helix</keyword>
<dbReference type="EMBL" id="JAVDYF010000001">
    <property type="protein sequence ID" value="MDR7354798.1"/>
    <property type="molecule type" value="Genomic_DNA"/>
</dbReference>
<dbReference type="InterPro" id="IPR003593">
    <property type="entry name" value="AAA+_ATPase"/>
</dbReference>
<comment type="caution">
    <text evidence="8">The sequence shown here is derived from an EMBL/GenBank/DDBJ whole genome shotgun (WGS) entry which is preliminary data.</text>
</comment>
<keyword evidence="6" id="KW-0812">Transmembrane</keyword>
<keyword evidence="2" id="KW-0547">Nucleotide-binding</keyword>
<evidence type="ECO:0000256" key="1">
    <source>
        <dbReference type="ARBA" id="ARBA00022519"/>
    </source>
</evidence>
<dbReference type="SMART" id="SM00382">
    <property type="entry name" value="AAA"/>
    <property type="match status" value="1"/>
</dbReference>